<name>A0A8H3C449_9AGAM</name>
<dbReference type="AlphaFoldDB" id="A0A8H3C449"/>
<protein>
    <submittedName>
        <fullName evidence="1">Uncharacterized protein</fullName>
    </submittedName>
</protein>
<comment type="caution">
    <text evidence="1">The sequence shown here is derived from an EMBL/GenBank/DDBJ whole genome shotgun (WGS) entry which is preliminary data.</text>
</comment>
<proteinExistence type="predicted"/>
<dbReference type="EMBL" id="CAJMXA010001919">
    <property type="protein sequence ID" value="CAE6472779.1"/>
    <property type="molecule type" value="Genomic_DNA"/>
</dbReference>
<organism evidence="1 2">
    <name type="scientific">Rhizoctonia solani</name>
    <dbReference type="NCBI Taxonomy" id="456999"/>
    <lineage>
        <taxon>Eukaryota</taxon>
        <taxon>Fungi</taxon>
        <taxon>Dikarya</taxon>
        <taxon>Basidiomycota</taxon>
        <taxon>Agaricomycotina</taxon>
        <taxon>Agaricomycetes</taxon>
        <taxon>Cantharellales</taxon>
        <taxon>Ceratobasidiaceae</taxon>
        <taxon>Rhizoctonia</taxon>
    </lineage>
</organism>
<evidence type="ECO:0000313" key="1">
    <source>
        <dbReference type="EMBL" id="CAE6472779.1"/>
    </source>
</evidence>
<gene>
    <name evidence="1" type="ORF">RDB_LOCUS76851</name>
</gene>
<dbReference type="Proteomes" id="UP000663853">
    <property type="component" value="Unassembled WGS sequence"/>
</dbReference>
<reference evidence="1" key="1">
    <citation type="submission" date="2021-01" db="EMBL/GenBank/DDBJ databases">
        <authorList>
            <person name="Kaushik A."/>
        </authorList>
    </citation>
    <scope>NUCLEOTIDE SEQUENCE</scope>
    <source>
        <strain evidence="1">AG6-10EEA</strain>
    </source>
</reference>
<evidence type="ECO:0000313" key="2">
    <source>
        <dbReference type="Proteomes" id="UP000663853"/>
    </source>
</evidence>
<accession>A0A8H3C449</accession>
<sequence length="138" mass="15472">MAPPSGPYNIGLPEDQLLTAQDGNNVIGSPVNILPPTGNPGEQDWHLQNEGDSITLMNLRAPIFAGFEGEPEEGSRIVLVRGPCRFYTEAGDDRQHHYIYAERDGQRLYLNVSPVRIFPPQLALSSRREAPWKFQFLE</sequence>